<evidence type="ECO:0000256" key="2">
    <source>
        <dbReference type="ARBA" id="ARBA00022448"/>
    </source>
</evidence>
<name>A0A8S0WIK8_9FIRM</name>
<dbReference type="AlphaFoldDB" id="A0A8S0WIK8"/>
<dbReference type="NCBIfam" id="NF002887">
    <property type="entry name" value="PRK03356.1"/>
    <property type="match status" value="1"/>
</dbReference>
<dbReference type="EMBL" id="LR746496">
    <property type="protein sequence ID" value="CAA7603432.1"/>
    <property type="molecule type" value="Genomic_DNA"/>
</dbReference>
<feature type="transmembrane region" description="Helical" evidence="7">
    <location>
        <begin position="45"/>
        <end position="63"/>
    </location>
</feature>
<dbReference type="Proteomes" id="UP000836597">
    <property type="component" value="Chromosome"/>
</dbReference>
<evidence type="ECO:0000313" key="8">
    <source>
        <dbReference type="EMBL" id="CAA7603432.1"/>
    </source>
</evidence>
<feature type="transmembrane region" description="Helical" evidence="7">
    <location>
        <begin position="397"/>
        <end position="422"/>
    </location>
</feature>
<feature type="transmembrane region" description="Helical" evidence="7">
    <location>
        <begin position="310"/>
        <end position="327"/>
    </location>
</feature>
<feature type="transmembrane region" description="Helical" evidence="7">
    <location>
        <begin position="255"/>
        <end position="275"/>
    </location>
</feature>
<feature type="transmembrane region" description="Helical" evidence="7">
    <location>
        <begin position="223"/>
        <end position="243"/>
    </location>
</feature>
<comment type="subcellular location">
    <subcellularLocation>
        <location evidence="1">Cell membrane</location>
        <topology evidence="1">Multi-pass membrane protein</topology>
    </subcellularLocation>
</comment>
<feature type="transmembrane region" description="Helical" evidence="7">
    <location>
        <begin position="183"/>
        <end position="211"/>
    </location>
</feature>
<gene>
    <name evidence="9" type="ORF">DEACI_1611</name>
    <name evidence="8" type="ORF">DEACI_4255</name>
</gene>
<protein>
    <submittedName>
        <fullName evidence="9">L-carnitine/gamma-butyrobetaine antiporter</fullName>
    </submittedName>
    <submittedName>
        <fullName evidence="8">Transporter, betaine/carnitine/choline transporter (BCCT) family</fullName>
    </submittedName>
</protein>
<proteinExistence type="predicted"/>
<evidence type="ECO:0000256" key="1">
    <source>
        <dbReference type="ARBA" id="ARBA00004651"/>
    </source>
</evidence>
<dbReference type="Proteomes" id="UP001071230">
    <property type="component" value="Unassembled WGS sequence"/>
</dbReference>
<dbReference type="InterPro" id="IPR000060">
    <property type="entry name" value="BCCT_transptr"/>
</dbReference>
<dbReference type="Pfam" id="PF02028">
    <property type="entry name" value="BCCT"/>
    <property type="match status" value="1"/>
</dbReference>
<keyword evidence="4 7" id="KW-0812">Transmembrane</keyword>
<dbReference type="KEGG" id="aacx:DEACI_4255"/>
<feature type="transmembrane region" description="Helical" evidence="7">
    <location>
        <begin position="83"/>
        <end position="108"/>
    </location>
</feature>
<dbReference type="PANTHER" id="PTHR30047:SF11">
    <property type="entry name" value="L-CARNITINE_GAMMA-BUTYROBETAINE ANTIPORTER"/>
    <property type="match status" value="1"/>
</dbReference>
<accession>A0A8S0WIK8</accession>
<feature type="transmembrane region" description="Helical" evidence="7">
    <location>
        <begin position="339"/>
        <end position="358"/>
    </location>
</feature>
<reference evidence="9" key="1">
    <citation type="submission" date="2014-11" db="EMBL/GenBank/DDBJ databases">
        <authorList>
            <person name="Hornung B.V."/>
        </authorList>
    </citation>
    <scope>NUCLEOTIDE SEQUENCE</scope>
    <source>
        <strain evidence="9">INE</strain>
    </source>
</reference>
<feature type="transmembrane region" description="Helical" evidence="7">
    <location>
        <begin position="128"/>
        <end position="154"/>
    </location>
</feature>
<keyword evidence="2" id="KW-0813">Transport</keyword>
<reference evidence="8" key="2">
    <citation type="submission" date="2020-01" db="EMBL/GenBank/DDBJ databases">
        <authorList>
            <person name="Hornung B."/>
        </authorList>
    </citation>
    <scope>NUCLEOTIDE SEQUENCE</scope>
    <source>
        <strain evidence="8">PacBioINE</strain>
    </source>
</reference>
<dbReference type="GO" id="GO:0022857">
    <property type="term" value="F:transmembrane transporter activity"/>
    <property type="evidence" value="ECO:0007669"/>
    <property type="project" value="InterPro"/>
</dbReference>
<feature type="transmembrane region" description="Helical" evidence="7">
    <location>
        <begin position="467"/>
        <end position="487"/>
    </location>
</feature>
<keyword evidence="6 7" id="KW-0472">Membrane</keyword>
<keyword evidence="10" id="KW-1185">Reference proteome</keyword>
<evidence type="ECO:0000256" key="3">
    <source>
        <dbReference type="ARBA" id="ARBA00022475"/>
    </source>
</evidence>
<evidence type="ECO:0000256" key="4">
    <source>
        <dbReference type="ARBA" id="ARBA00022692"/>
    </source>
</evidence>
<dbReference type="NCBIfam" id="TIGR00842">
    <property type="entry name" value="bcct"/>
    <property type="match status" value="1"/>
</dbReference>
<organism evidence="8">
    <name type="scientific">Acididesulfobacillus acetoxydans</name>
    <dbReference type="NCBI Taxonomy" id="1561005"/>
    <lineage>
        <taxon>Bacteria</taxon>
        <taxon>Bacillati</taxon>
        <taxon>Bacillota</taxon>
        <taxon>Clostridia</taxon>
        <taxon>Eubacteriales</taxon>
        <taxon>Peptococcaceae</taxon>
        <taxon>Acididesulfobacillus</taxon>
    </lineage>
</organism>
<feature type="transmembrane region" description="Helical" evidence="7">
    <location>
        <begin position="442"/>
        <end position="460"/>
    </location>
</feature>
<dbReference type="EMBL" id="CDGJ01000040">
    <property type="protein sequence ID" value="CEJ07153.1"/>
    <property type="molecule type" value="Genomic_DNA"/>
</dbReference>
<dbReference type="GO" id="GO:0005886">
    <property type="term" value="C:plasma membrane"/>
    <property type="evidence" value="ECO:0007669"/>
    <property type="project" value="UniProtKB-SubCell"/>
</dbReference>
<sequence length="502" mass="56092">MEPWVFFPPLLFVVAFIIWVFKNSPAVVAKQLAVAYSFVTDKFGGILELYVVVLFILCLYFIFGPQANKRLGDEKPDFSTMSWLGMIFTSFAGLGVLTWGSIEFFYYIQTPPFGIKPFSTAAYSWSMAYPLFHWGFTAWAMNTIFGLVFAYLFFVKKKDVIRPSTACEPLFGERLVKRWLGKLIDALFVIGFVCGVTTCIGVNLPTIIALVTKIFGLQDNLRLDTGVILSWSFLMAILLYTGLKKGIRYLSDFRVYFGFGILAFIFVFGPTASILNTFTDSLGKLMGNFVRMSMYTDPYYKTGVPQSWTIFYWAWYLALVIQCGIFMGRISKGRTVREYVIGSLAAATAGSWIFFAVFSGFSMHVLQQGIVPIADIMAKGGQGAAIVAIWDKLPLAGIMLVILLIYGFIAMQTLLNGATYTLSMVTTQELSGEEEPPKWNRIFWSITLGVIAVAMAYIGGIRPSQTMTIIGAVPMFVITVLILVAFFKDLKNWPTSKSEDIS</sequence>
<dbReference type="PANTHER" id="PTHR30047">
    <property type="entry name" value="HIGH-AFFINITY CHOLINE TRANSPORT PROTEIN-RELATED"/>
    <property type="match status" value="1"/>
</dbReference>
<evidence type="ECO:0000256" key="5">
    <source>
        <dbReference type="ARBA" id="ARBA00022989"/>
    </source>
</evidence>
<keyword evidence="5 7" id="KW-1133">Transmembrane helix</keyword>
<evidence type="ECO:0000313" key="10">
    <source>
        <dbReference type="Proteomes" id="UP001071230"/>
    </source>
</evidence>
<evidence type="ECO:0000256" key="7">
    <source>
        <dbReference type="SAM" id="Phobius"/>
    </source>
</evidence>
<evidence type="ECO:0000313" key="9">
    <source>
        <dbReference type="EMBL" id="CEJ07153.1"/>
    </source>
</evidence>
<keyword evidence="3" id="KW-1003">Cell membrane</keyword>
<evidence type="ECO:0000256" key="6">
    <source>
        <dbReference type="ARBA" id="ARBA00023136"/>
    </source>
</evidence>